<gene>
    <name evidence="2" type="ORF">PCOR1329_LOCUS69444</name>
</gene>
<feature type="region of interest" description="Disordered" evidence="1">
    <location>
        <begin position="1"/>
        <end position="90"/>
    </location>
</feature>
<evidence type="ECO:0000313" key="3">
    <source>
        <dbReference type="Proteomes" id="UP001189429"/>
    </source>
</evidence>
<keyword evidence="3" id="KW-1185">Reference proteome</keyword>
<name>A0ABN9WPT2_9DINO</name>
<feature type="compositionally biased region" description="Polar residues" evidence="1">
    <location>
        <begin position="69"/>
        <end position="79"/>
    </location>
</feature>
<reference evidence="2" key="1">
    <citation type="submission" date="2023-10" db="EMBL/GenBank/DDBJ databases">
        <authorList>
            <person name="Chen Y."/>
            <person name="Shah S."/>
            <person name="Dougan E. K."/>
            <person name="Thang M."/>
            <person name="Chan C."/>
        </authorList>
    </citation>
    <scope>NUCLEOTIDE SEQUENCE [LARGE SCALE GENOMIC DNA]</scope>
</reference>
<evidence type="ECO:0000256" key="1">
    <source>
        <dbReference type="SAM" id="MobiDB-lite"/>
    </source>
</evidence>
<evidence type="ECO:0000313" key="2">
    <source>
        <dbReference type="EMBL" id="CAK0888706.1"/>
    </source>
</evidence>
<feature type="non-terminal residue" evidence="2">
    <location>
        <position position="142"/>
    </location>
</feature>
<feature type="compositionally biased region" description="Polar residues" evidence="1">
    <location>
        <begin position="17"/>
        <end position="33"/>
    </location>
</feature>
<sequence length="142" mass="14136">ALALAGQKGPTAATPGSEATTATPQTCLGSRLSTPAPLPDPTTAGQPATPEAWPPVDRLQETRRVDCGVQSSPRDSGQQDPKEAGAAAARAAGTAAAEAADCHDAVLVASARGADDSRLPGWTPGRVRALNLSGFGSGCHGE</sequence>
<dbReference type="EMBL" id="CAUYUJ010019119">
    <property type="protein sequence ID" value="CAK0888706.1"/>
    <property type="molecule type" value="Genomic_DNA"/>
</dbReference>
<organism evidence="2 3">
    <name type="scientific">Prorocentrum cordatum</name>
    <dbReference type="NCBI Taxonomy" id="2364126"/>
    <lineage>
        <taxon>Eukaryota</taxon>
        <taxon>Sar</taxon>
        <taxon>Alveolata</taxon>
        <taxon>Dinophyceae</taxon>
        <taxon>Prorocentrales</taxon>
        <taxon>Prorocentraceae</taxon>
        <taxon>Prorocentrum</taxon>
    </lineage>
</organism>
<protein>
    <submittedName>
        <fullName evidence="2">Uncharacterized protein</fullName>
    </submittedName>
</protein>
<proteinExistence type="predicted"/>
<comment type="caution">
    <text evidence="2">The sequence shown here is derived from an EMBL/GenBank/DDBJ whole genome shotgun (WGS) entry which is preliminary data.</text>
</comment>
<feature type="non-terminal residue" evidence="2">
    <location>
        <position position="1"/>
    </location>
</feature>
<accession>A0ABN9WPT2</accession>
<dbReference type="Proteomes" id="UP001189429">
    <property type="component" value="Unassembled WGS sequence"/>
</dbReference>